<keyword evidence="6 11" id="KW-0812">Transmembrane</keyword>
<dbReference type="GO" id="GO:0005789">
    <property type="term" value="C:endoplasmic reticulum membrane"/>
    <property type="evidence" value="ECO:0007669"/>
    <property type="project" value="UniProtKB-SubCell"/>
</dbReference>
<comment type="function">
    <text evidence="11">Required for proper folding and/or the stability of a subset of proteins in the endoplasmic reticulum. Component of glycosylphosphatidylinositol-mannosyltransferase 1 which transfers the first of the 4 mannoses in the GPI-anchor precursors during GPI-anchor biosynthesis. Probably acts by stabilizing the mannosyltransferase GPI14.</text>
</comment>
<keyword evidence="10" id="KW-0325">Glycoprotein</keyword>
<dbReference type="InterPro" id="IPR042322">
    <property type="entry name" value="Pbn1"/>
</dbReference>
<comment type="similarity">
    <text evidence="3 11">Belongs to the PIGX family.</text>
</comment>
<evidence type="ECO:0000313" key="12">
    <source>
        <dbReference type="EMBL" id="POS84817.1"/>
    </source>
</evidence>
<dbReference type="SMART" id="SM00780">
    <property type="entry name" value="PIG-X"/>
    <property type="match status" value="1"/>
</dbReference>
<comment type="pathway">
    <text evidence="2 11">Glycolipid biosynthesis; glycosylphosphatidylinositol-anchor biosynthesis.</text>
</comment>
<protein>
    <recommendedName>
        <fullName evidence="4 11">Protein PBN1</fullName>
    </recommendedName>
</protein>
<evidence type="ECO:0000256" key="11">
    <source>
        <dbReference type="RuleBase" id="RU366056"/>
    </source>
</evidence>
<gene>
    <name evidence="12" type="ORF">EPUL_003370</name>
</gene>
<dbReference type="AlphaFoldDB" id="A0A2S4PS07"/>
<evidence type="ECO:0000256" key="3">
    <source>
        <dbReference type="ARBA" id="ARBA00010345"/>
    </source>
</evidence>
<feature type="transmembrane region" description="Helical" evidence="11">
    <location>
        <begin position="468"/>
        <end position="494"/>
    </location>
</feature>
<evidence type="ECO:0000256" key="5">
    <source>
        <dbReference type="ARBA" id="ARBA00022502"/>
    </source>
</evidence>
<evidence type="ECO:0000256" key="10">
    <source>
        <dbReference type="ARBA" id="ARBA00023180"/>
    </source>
</evidence>
<accession>A0A2S4PS07</accession>
<dbReference type="PANTHER" id="PTHR28533">
    <property type="entry name" value="PROTEIN PBN1"/>
    <property type="match status" value="1"/>
</dbReference>
<name>A0A2S4PS07_9PEZI</name>
<dbReference type="EMBL" id="PEDP01000847">
    <property type="protein sequence ID" value="POS84817.1"/>
    <property type="molecule type" value="Genomic_DNA"/>
</dbReference>
<keyword evidence="9 11" id="KW-0472">Membrane</keyword>
<dbReference type="GO" id="GO:0006506">
    <property type="term" value="P:GPI anchor biosynthetic process"/>
    <property type="evidence" value="ECO:0007669"/>
    <property type="project" value="UniProtKB-UniPathway"/>
</dbReference>
<evidence type="ECO:0000256" key="1">
    <source>
        <dbReference type="ARBA" id="ARBA00004643"/>
    </source>
</evidence>
<evidence type="ECO:0000256" key="6">
    <source>
        <dbReference type="ARBA" id="ARBA00022692"/>
    </source>
</evidence>
<dbReference type="InterPro" id="IPR013233">
    <property type="entry name" value="PIG-X/PBN1"/>
</dbReference>
<keyword evidence="8 11" id="KW-1133">Transmembrane helix</keyword>
<evidence type="ECO:0000256" key="8">
    <source>
        <dbReference type="ARBA" id="ARBA00022989"/>
    </source>
</evidence>
<dbReference type="UniPathway" id="UPA00196"/>
<dbReference type="STRING" id="225359.A0A2S4PS07"/>
<evidence type="ECO:0000256" key="9">
    <source>
        <dbReference type="ARBA" id="ARBA00023136"/>
    </source>
</evidence>
<evidence type="ECO:0000313" key="13">
    <source>
        <dbReference type="Proteomes" id="UP000237438"/>
    </source>
</evidence>
<evidence type="ECO:0000256" key="4">
    <source>
        <dbReference type="ARBA" id="ARBA00020410"/>
    </source>
</evidence>
<proteinExistence type="inferred from homology"/>
<keyword evidence="7 11" id="KW-0256">Endoplasmic reticulum</keyword>
<dbReference type="Proteomes" id="UP000237438">
    <property type="component" value="Unassembled WGS sequence"/>
</dbReference>
<organism evidence="12 13">
    <name type="scientific">Erysiphe pulchra</name>
    <dbReference type="NCBI Taxonomy" id="225359"/>
    <lineage>
        <taxon>Eukaryota</taxon>
        <taxon>Fungi</taxon>
        <taxon>Dikarya</taxon>
        <taxon>Ascomycota</taxon>
        <taxon>Pezizomycotina</taxon>
        <taxon>Leotiomycetes</taxon>
        <taxon>Erysiphales</taxon>
        <taxon>Erysiphaceae</taxon>
        <taxon>Erysiphe</taxon>
    </lineage>
</organism>
<comment type="subcellular location">
    <subcellularLocation>
        <location evidence="11">Endoplasmic reticulum membrane</location>
        <topology evidence="11">Single-pass membrane protein</topology>
    </subcellularLocation>
    <subcellularLocation>
        <location evidence="1">Endoplasmic reticulum membrane</location>
        <topology evidence="1">Single-pass type III membrane protein</topology>
    </subcellularLocation>
</comment>
<evidence type="ECO:0000256" key="7">
    <source>
        <dbReference type="ARBA" id="ARBA00022824"/>
    </source>
</evidence>
<dbReference type="PANTHER" id="PTHR28533:SF1">
    <property type="entry name" value="PROTEIN PBN1"/>
    <property type="match status" value="1"/>
</dbReference>
<keyword evidence="5 11" id="KW-0337">GPI-anchor biosynthesis</keyword>
<evidence type="ECO:0000256" key="2">
    <source>
        <dbReference type="ARBA" id="ARBA00004687"/>
    </source>
</evidence>
<dbReference type="GO" id="GO:1990529">
    <property type="term" value="C:glycosylphosphatidylinositol-mannosyltransferase I complex"/>
    <property type="evidence" value="ECO:0007669"/>
    <property type="project" value="TreeGrafter"/>
</dbReference>
<dbReference type="Pfam" id="PF08320">
    <property type="entry name" value="PIG-X"/>
    <property type="match status" value="1"/>
</dbReference>
<comment type="caution">
    <text evidence="12">The sequence shown here is derived from an EMBL/GenBank/DDBJ whole genome shotgun (WGS) entry which is preliminary data.</text>
</comment>
<dbReference type="GO" id="GO:0000030">
    <property type="term" value="F:mannosyltransferase activity"/>
    <property type="evidence" value="ECO:0007669"/>
    <property type="project" value="TreeGrafter"/>
</dbReference>
<sequence>MRHRITHIFDSIESIDLNSLTINQNSISTRNPIKSAKEEKVTLNIDELPLELFRLLAVSQELHVRWVAEKSYKKTRPFTSILSPGLHVLYTPKRSSKSLASLCSLLKKAFGGIDCVHPGHFFTTLPANQFFNRTSYHYYTSMPSISNFTDYLTYIACSQFSSDLAERCAKQVAGFTTAVYIDISFIKSNSLVISSFRPIDTQSFSATISKDSSLKTRYEIGLLAPESSQEYETLSYEGFLIVAGEDSKPKPTRLSFQSRHRYSNVNFQSNFLKPSGIHPSLEIKVSDVAHPVQNQECELYVYLTLPRNIFLDKYQFLDALFLADKNISALAFIEDTVDLEAPEYTIPSWGSSALIKLAIPVAKQNPNLEWTAQIPTHLRYLLPASNSSGLREIEIPYPVIFWACIPGERVDLSNNPFDRIRLGYDHYFDPNTVFYHLNPNSSGEDGRLINRLQVPVLNLDQTSWVESWTLWAIGIGFIWVCWCLLKVAMSIGYMSGKEKAYKKKGENTLNLLSRNEN</sequence>
<dbReference type="OrthoDB" id="5546453at2759"/>
<keyword evidence="13" id="KW-1185">Reference proteome</keyword>
<reference evidence="12 13" key="1">
    <citation type="submission" date="2017-10" db="EMBL/GenBank/DDBJ databases">
        <title>Development of genomic resources for the powdery mildew, Erysiphe pulchra.</title>
        <authorList>
            <person name="Wadl P.A."/>
            <person name="Mack B.M."/>
            <person name="Moore G."/>
            <person name="Beltz S.B."/>
        </authorList>
    </citation>
    <scope>NUCLEOTIDE SEQUENCE [LARGE SCALE GENOMIC DNA]</scope>
    <source>
        <strain evidence="12">Cflorida</strain>
    </source>
</reference>